<organism evidence="2 3">
    <name type="scientific">Microthlaspi erraticum</name>
    <dbReference type="NCBI Taxonomy" id="1685480"/>
    <lineage>
        <taxon>Eukaryota</taxon>
        <taxon>Viridiplantae</taxon>
        <taxon>Streptophyta</taxon>
        <taxon>Embryophyta</taxon>
        <taxon>Tracheophyta</taxon>
        <taxon>Spermatophyta</taxon>
        <taxon>Magnoliopsida</taxon>
        <taxon>eudicotyledons</taxon>
        <taxon>Gunneridae</taxon>
        <taxon>Pentapetalae</taxon>
        <taxon>rosids</taxon>
        <taxon>malvids</taxon>
        <taxon>Brassicales</taxon>
        <taxon>Brassicaceae</taxon>
        <taxon>Coluteocarpeae</taxon>
        <taxon>Microthlaspi</taxon>
    </lineage>
</organism>
<evidence type="ECO:0000313" key="2">
    <source>
        <dbReference type="EMBL" id="CAA7047834.1"/>
    </source>
</evidence>
<proteinExistence type="predicted"/>
<gene>
    <name evidence="2" type="ORF">MERR_LOCUS35069</name>
</gene>
<sequence length="111" mass="12366">MGLIHSLVWIICFLRFSSQFDVSVFNESDSLSPSNKRTIVSAGGVFELVRSYVWVANRDEPLNNYNRTLEISEAKQHSLSGTHLITGSCGQAQVLVQGLRWQSCSVTETLC</sequence>
<dbReference type="EMBL" id="CACVBM020001384">
    <property type="protein sequence ID" value="CAA7047834.1"/>
    <property type="molecule type" value="Genomic_DNA"/>
</dbReference>
<evidence type="ECO:0000313" key="3">
    <source>
        <dbReference type="Proteomes" id="UP000467841"/>
    </source>
</evidence>
<reference evidence="2" key="1">
    <citation type="submission" date="2020-01" db="EMBL/GenBank/DDBJ databases">
        <authorList>
            <person name="Mishra B."/>
        </authorList>
    </citation>
    <scope>NUCLEOTIDE SEQUENCE [LARGE SCALE GENOMIC DNA]</scope>
</reference>
<feature type="chain" id="PRO_5025582532" evidence="1">
    <location>
        <begin position="20"/>
        <end position="111"/>
    </location>
</feature>
<comment type="caution">
    <text evidence="2">The sequence shown here is derived from an EMBL/GenBank/DDBJ whole genome shotgun (WGS) entry which is preliminary data.</text>
</comment>
<dbReference type="AlphaFoldDB" id="A0A6D2K4W2"/>
<protein>
    <submittedName>
        <fullName evidence="2">Uncharacterized protein</fullName>
    </submittedName>
</protein>
<evidence type="ECO:0000256" key="1">
    <source>
        <dbReference type="SAM" id="SignalP"/>
    </source>
</evidence>
<accession>A0A6D2K4W2</accession>
<dbReference type="Proteomes" id="UP000467841">
    <property type="component" value="Unassembled WGS sequence"/>
</dbReference>
<name>A0A6D2K4W2_9BRAS</name>
<keyword evidence="3" id="KW-1185">Reference proteome</keyword>
<keyword evidence="1" id="KW-0732">Signal</keyword>
<feature type="signal peptide" evidence="1">
    <location>
        <begin position="1"/>
        <end position="19"/>
    </location>
</feature>